<protein>
    <submittedName>
        <fullName evidence="8 9">4-coumarate--CoA ligase 1-like</fullName>
    </submittedName>
</protein>
<gene>
    <name evidence="8 9" type="primary">LOC105426793</name>
</gene>
<dbReference type="GO" id="GO:0005777">
    <property type="term" value="C:peroxisome"/>
    <property type="evidence" value="ECO:0007669"/>
    <property type="project" value="UniProtKB-SubCell"/>
</dbReference>
<dbReference type="SUPFAM" id="SSF56801">
    <property type="entry name" value="Acetyl-CoA synthetase-like"/>
    <property type="match status" value="1"/>
</dbReference>
<evidence type="ECO:0000256" key="2">
    <source>
        <dbReference type="ARBA" id="ARBA00006432"/>
    </source>
</evidence>
<evidence type="ECO:0000259" key="6">
    <source>
        <dbReference type="Pfam" id="PF13193"/>
    </source>
</evidence>
<evidence type="ECO:0000313" key="8">
    <source>
        <dbReference type="RefSeq" id="XP_011636485.1"/>
    </source>
</evidence>
<sequence length="539" mass="60585">MMKNNSKDFTVENGIYKGPINPDINYKSLGEMIWFNIKKNGDKIAHLDACTEETTTYTQLQDKVIRCALWLQKYGIKSGDIISLCTGNHMNSIVPCLSAAYINAIFNTWYEDMDLRSALYYLNLIMPKIIFCSEKSVHVILSAVKEKNCNSTVVVFGKHINAISFSDILKTGSDAEVANFHYEDLDDIRRTACIVHSSGTTGLPKGIEISNYNVILTSERSILDMIDSPVLWFSCLCWVTGIMMNMFSIIQSSKVILYPEFDEEIICQLIEKYKITTLFLSTSITNRLVKAGHIKKYSLSSLKNIMFGGAMLKPKIQEEFRNILPHVAIYHGYGMTELSGLAACQKKHHKNGSCGTVFDNVQMKIVDPESGKTLGPNQSGEIYLKSATFMISYYKNPEATKNSIDSEGWFRSGDFGYVDEDGELFIIGRLKELIKYKGYQVSPGEIENVLMSHPAVLESAVIGIPHELDDEHPLAFIVKKPGAMVTEQELINFVANNMTDLYKLRAGVIFVDNFPYLGTGKVSKKDLKIMAKQMLNYTD</sequence>
<dbReference type="Pfam" id="PF13193">
    <property type="entry name" value="AMP-binding_C"/>
    <property type="match status" value="1"/>
</dbReference>
<evidence type="ECO:0000256" key="4">
    <source>
        <dbReference type="ARBA" id="ARBA00023140"/>
    </source>
</evidence>
<dbReference type="InterPro" id="IPR045851">
    <property type="entry name" value="AMP-bd_C_sf"/>
</dbReference>
<dbReference type="AlphaFoldDB" id="A0A6I9W4Y4"/>
<dbReference type="Proteomes" id="UP000504615">
    <property type="component" value="Unplaced"/>
</dbReference>
<dbReference type="InterPro" id="IPR020845">
    <property type="entry name" value="AMP-binding_CS"/>
</dbReference>
<evidence type="ECO:0000256" key="1">
    <source>
        <dbReference type="ARBA" id="ARBA00004275"/>
    </source>
</evidence>
<accession>A0A6I9W4Y4</accession>
<dbReference type="RefSeq" id="XP_011636485.1">
    <property type="nucleotide sequence ID" value="XM_011638183.2"/>
</dbReference>
<evidence type="ECO:0000259" key="5">
    <source>
        <dbReference type="Pfam" id="PF00501"/>
    </source>
</evidence>
<comment type="subcellular location">
    <subcellularLocation>
        <location evidence="1">Peroxisome</location>
    </subcellularLocation>
</comment>
<dbReference type="InterPro" id="IPR000873">
    <property type="entry name" value="AMP-dep_synth/lig_dom"/>
</dbReference>
<dbReference type="PROSITE" id="PS00455">
    <property type="entry name" value="AMP_BINDING"/>
    <property type="match status" value="1"/>
</dbReference>
<dbReference type="FunFam" id="3.30.300.30:FF:000007">
    <property type="entry name" value="4-coumarate--CoA ligase 2"/>
    <property type="match status" value="1"/>
</dbReference>
<keyword evidence="4" id="KW-0576">Peroxisome</keyword>
<evidence type="ECO:0000313" key="7">
    <source>
        <dbReference type="Proteomes" id="UP000504615"/>
    </source>
</evidence>
<keyword evidence="7" id="KW-1185">Reference proteome</keyword>
<reference evidence="8 9" key="1">
    <citation type="submission" date="2025-04" db="UniProtKB">
        <authorList>
            <consortium name="RefSeq"/>
        </authorList>
    </citation>
    <scope>IDENTIFICATION</scope>
</reference>
<dbReference type="InterPro" id="IPR025110">
    <property type="entry name" value="AMP-bd_C"/>
</dbReference>
<dbReference type="OrthoDB" id="10253869at2759"/>
<evidence type="ECO:0000313" key="9">
    <source>
        <dbReference type="RefSeq" id="XP_011636486.1"/>
    </source>
</evidence>
<dbReference type="PANTHER" id="PTHR24096:SF149">
    <property type="entry name" value="AMP-BINDING DOMAIN-CONTAINING PROTEIN-RELATED"/>
    <property type="match status" value="1"/>
</dbReference>
<name>A0A6I9W4Y4_9HYME</name>
<dbReference type="KEGG" id="pbar:105426793"/>
<dbReference type="InterPro" id="IPR042099">
    <property type="entry name" value="ANL_N_sf"/>
</dbReference>
<feature type="domain" description="AMP-binding enzyme C-terminal" evidence="6">
    <location>
        <begin position="445"/>
        <end position="521"/>
    </location>
</feature>
<feature type="domain" description="AMP-dependent synthetase/ligase" evidence="5">
    <location>
        <begin position="37"/>
        <end position="394"/>
    </location>
</feature>
<dbReference type="PANTHER" id="PTHR24096">
    <property type="entry name" value="LONG-CHAIN-FATTY-ACID--COA LIGASE"/>
    <property type="match status" value="1"/>
</dbReference>
<proteinExistence type="inferred from homology"/>
<dbReference type="GeneID" id="105426793"/>
<evidence type="ECO:0000256" key="3">
    <source>
        <dbReference type="ARBA" id="ARBA00022598"/>
    </source>
</evidence>
<dbReference type="Pfam" id="PF00501">
    <property type="entry name" value="AMP-binding"/>
    <property type="match status" value="1"/>
</dbReference>
<organism evidence="7 9">
    <name type="scientific">Pogonomyrmex barbatus</name>
    <name type="common">red harvester ant</name>
    <dbReference type="NCBI Taxonomy" id="144034"/>
    <lineage>
        <taxon>Eukaryota</taxon>
        <taxon>Metazoa</taxon>
        <taxon>Ecdysozoa</taxon>
        <taxon>Arthropoda</taxon>
        <taxon>Hexapoda</taxon>
        <taxon>Insecta</taxon>
        <taxon>Pterygota</taxon>
        <taxon>Neoptera</taxon>
        <taxon>Endopterygota</taxon>
        <taxon>Hymenoptera</taxon>
        <taxon>Apocrita</taxon>
        <taxon>Aculeata</taxon>
        <taxon>Formicoidea</taxon>
        <taxon>Formicidae</taxon>
        <taxon>Myrmicinae</taxon>
        <taxon>Pogonomyrmex</taxon>
    </lineage>
</organism>
<comment type="similarity">
    <text evidence="2">Belongs to the ATP-dependent AMP-binding enzyme family.</text>
</comment>
<dbReference type="Gene3D" id="3.40.50.12780">
    <property type="entry name" value="N-terminal domain of ligase-like"/>
    <property type="match status" value="1"/>
</dbReference>
<keyword evidence="3" id="KW-0436">Ligase</keyword>
<dbReference type="RefSeq" id="XP_011636486.1">
    <property type="nucleotide sequence ID" value="XM_011638184.1"/>
</dbReference>
<dbReference type="Gene3D" id="3.30.300.30">
    <property type="match status" value="1"/>
</dbReference>
<dbReference type="GO" id="GO:0016405">
    <property type="term" value="F:CoA-ligase activity"/>
    <property type="evidence" value="ECO:0007669"/>
    <property type="project" value="TreeGrafter"/>
</dbReference>